<evidence type="ECO:0000256" key="1">
    <source>
        <dbReference type="ARBA" id="ARBA00000901"/>
    </source>
</evidence>
<comment type="caution">
    <text evidence="15">The sequence shown here is derived from an EMBL/GenBank/DDBJ whole genome shotgun (WGS) entry which is preliminary data.</text>
</comment>
<dbReference type="SUPFAM" id="SSF51366">
    <property type="entry name" value="Ribulose-phoshate binding barrel"/>
    <property type="match status" value="1"/>
</dbReference>
<dbReference type="InterPro" id="IPR023016">
    <property type="entry name" value="HisA/PriA"/>
</dbReference>
<evidence type="ECO:0000313" key="15">
    <source>
        <dbReference type="EMBL" id="MFC4718215.1"/>
    </source>
</evidence>
<evidence type="ECO:0000256" key="11">
    <source>
        <dbReference type="ARBA" id="ARBA00030547"/>
    </source>
</evidence>
<gene>
    <name evidence="12 15" type="primary">hisA</name>
    <name evidence="15" type="ORF">ACFO5I_00305</name>
</gene>
<accession>A0ABV9MSD9</accession>
<keyword evidence="8 12" id="KW-0028">Amino-acid biosynthesis</keyword>
<dbReference type="InterPro" id="IPR006063">
    <property type="entry name" value="HisA_bact_arch"/>
</dbReference>
<comment type="subcellular location">
    <subcellularLocation>
        <location evidence="2 12 14">Cytoplasm</location>
    </subcellularLocation>
</comment>
<keyword evidence="16" id="KW-1185">Reference proteome</keyword>
<keyword evidence="10 12" id="KW-0413">Isomerase</keyword>
<comment type="pathway">
    <text evidence="3 12 14">Amino-acid biosynthesis; L-histidine biosynthesis; L-histidine from 5-phospho-alpha-D-ribose 1-diphosphate: step 4/9.</text>
</comment>
<protein>
    <recommendedName>
        <fullName evidence="6 12">1-(5-phosphoribosyl)-5-[(5-phosphoribosylamino)methylideneamino] imidazole-4-carboxamide isomerase</fullName>
        <ecNumber evidence="5 12">5.3.1.16</ecNumber>
    </recommendedName>
    <alternativeName>
        <fullName evidence="11 12">Phosphoribosylformimino-5-aminoimidazole carboxamide ribotide isomerase</fullName>
    </alternativeName>
</protein>
<dbReference type="InterPro" id="IPR006062">
    <property type="entry name" value="His_biosynth"/>
</dbReference>
<dbReference type="EMBL" id="JBHSGS010000003">
    <property type="protein sequence ID" value="MFC4718215.1"/>
    <property type="molecule type" value="Genomic_DNA"/>
</dbReference>
<evidence type="ECO:0000256" key="14">
    <source>
        <dbReference type="RuleBase" id="RU003658"/>
    </source>
</evidence>
<evidence type="ECO:0000256" key="4">
    <source>
        <dbReference type="ARBA" id="ARBA00009667"/>
    </source>
</evidence>
<dbReference type="EC" id="5.3.1.16" evidence="5 12"/>
<feature type="active site" description="Proton donor" evidence="12">
    <location>
        <position position="129"/>
    </location>
</feature>
<dbReference type="Proteomes" id="UP001595969">
    <property type="component" value="Unassembled WGS sequence"/>
</dbReference>
<evidence type="ECO:0000256" key="7">
    <source>
        <dbReference type="ARBA" id="ARBA00022490"/>
    </source>
</evidence>
<evidence type="ECO:0000313" key="16">
    <source>
        <dbReference type="Proteomes" id="UP001595969"/>
    </source>
</evidence>
<comment type="catalytic activity">
    <reaction evidence="1 12 14">
        <text>1-(5-phospho-beta-D-ribosyl)-5-[(5-phospho-beta-D-ribosylamino)methylideneamino]imidazole-4-carboxamide = 5-[(5-phospho-1-deoxy-D-ribulos-1-ylimino)methylamino]-1-(5-phospho-beta-D-ribosyl)imidazole-4-carboxamide</text>
        <dbReference type="Rhea" id="RHEA:15469"/>
        <dbReference type="ChEBI" id="CHEBI:58435"/>
        <dbReference type="ChEBI" id="CHEBI:58525"/>
        <dbReference type="EC" id="5.3.1.16"/>
    </reaction>
</comment>
<dbReference type="PANTHER" id="PTHR43090:SF2">
    <property type="entry name" value="1-(5-PHOSPHORIBOSYL)-5-[(5-PHOSPHORIBOSYLAMINO)METHYLIDENEAMINO] IMIDAZOLE-4-CARBOXAMIDE ISOMERASE"/>
    <property type="match status" value="1"/>
</dbReference>
<evidence type="ECO:0000256" key="10">
    <source>
        <dbReference type="ARBA" id="ARBA00023235"/>
    </source>
</evidence>
<evidence type="ECO:0000256" key="12">
    <source>
        <dbReference type="HAMAP-Rule" id="MF_01014"/>
    </source>
</evidence>
<dbReference type="InterPro" id="IPR011060">
    <property type="entry name" value="RibuloseP-bd_barrel"/>
</dbReference>
<evidence type="ECO:0000256" key="13">
    <source>
        <dbReference type="RuleBase" id="RU003657"/>
    </source>
</evidence>
<comment type="similarity">
    <text evidence="4 12 13">Belongs to the HisA/HisF family.</text>
</comment>
<evidence type="ECO:0000256" key="2">
    <source>
        <dbReference type="ARBA" id="ARBA00004496"/>
    </source>
</evidence>
<dbReference type="GO" id="GO:0003949">
    <property type="term" value="F:1-(5-phosphoribosyl)-5-[(5-phosphoribosylamino)methylideneamino]imidazole-4-carboxamide isomerase activity"/>
    <property type="evidence" value="ECO:0007669"/>
    <property type="project" value="UniProtKB-EC"/>
</dbReference>
<proteinExistence type="inferred from homology"/>
<feature type="active site" description="Proton acceptor" evidence="12">
    <location>
        <position position="8"/>
    </location>
</feature>
<evidence type="ECO:0000256" key="8">
    <source>
        <dbReference type="ARBA" id="ARBA00022605"/>
    </source>
</evidence>
<dbReference type="HAMAP" id="MF_01014">
    <property type="entry name" value="HisA"/>
    <property type="match status" value="1"/>
</dbReference>
<dbReference type="InterPro" id="IPR044524">
    <property type="entry name" value="Isoase_HisA-like"/>
</dbReference>
<keyword evidence="9 12" id="KW-0368">Histidine biosynthesis</keyword>
<evidence type="ECO:0000256" key="6">
    <source>
        <dbReference type="ARBA" id="ARBA00018464"/>
    </source>
</evidence>
<evidence type="ECO:0000256" key="9">
    <source>
        <dbReference type="ARBA" id="ARBA00023102"/>
    </source>
</evidence>
<sequence length="240" mass="25512">MIIYPAIDLKEGRCVRLYQGDFALETVVNPDPFAQAQAFAKEGASALHLVDLDGALNGDLTNFDIIKEIANQLKIPVQVGGGIRSMEQVDRYLTNGVARVIIGSKAIEDPSFVAEAVKKYGKRIIVGIDAKKGQVATRGWLEVSDQNYLEVAQKMAAIGVETIIFTDIAKDGTLQGPNLEQLAAIQQAVPQVAIIASGGISSRQDLEAVKALGVAGVISGKALYNGNITMTDVVEVEATC</sequence>
<dbReference type="CDD" id="cd04732">
    <property type="entry name" value="HisA"/>
    <property type="match status" value="1"/>
</dbReference>
<dbReference type="InterPro" id="IPR013785">
    <property type="entry name" value="Aldolase_TIM"/>
</dbReference>
<keyword evidence="7 12" id="KW-0963">Cytoplasm</keyword>
<evidence type="ECO:0000256" key="3">
    <source>
        <dbReference type="ARBA" id="ARBA00005133"/>
    </source>
</evidence>
<evidence type="ECO:0000256" key="5">
    <source>
        <dbReference type="ARBA" id="ARBA00012550"/>
    </source>
</evidence>
<dbReference type="RefSeq" id="WP_204654259.1">
    <property type="nucleotide sequence ID" value="NZ_JAFBFD010000023.1"/>
</dbReference>
<organism evidence="15 16">
    <name type="scientific">Enterococcus lemanii</name>
    <dbReference type="NCBI Taxonomy" id="1159752"/>
    <lineage>
        <taxon>Bacteria</taxon>
        <taxon>Bacillati</taxon>
        <taxon>Bacillota</taxon>
        <taxon>Bacilli</taxon>
        <taxon>Lactobacillales</taxon>
        <taxon>Enterococcaceae</taxon>
        <taxon>Enterococcus</taxon>
    </lineage>
</organism>
<dbReference type="Gene3D" id="3.20.20.70">
    <property type="entry name" value="Aldolase class I"/>
    <property type="match status" value="1"/>
</dbReference>
<reference evidence="16" key="1">
    <citation type="journal article" date="2019" name="Int. J. Syst. Evol. Microbiol.">
        <title>The Global Catalogue of Microorganisms (GCM) 10K type strain sequencing project: providing services to taxonomists for standard genome sequencing and annotation.</title>
        <authorList>
            <consortium name="The Broad Institute Genomics Platform"/>
            <consortium name="The Broad Institute Genome Sequencing Center for Infectious Disease"/>
            <person name="Wu L."/>
            <person name="Ma J."/>
        </authorList>
    </citation>
    <scope>NUCLEOTIDE SEQUENCE [LARGE SCALE GENOMIC DNA]</scope>
    <source>
        <strain evidence="16">CGMCC 1.19032</strain>
    </source>
</reference>
<dbReference type="Pfam" id="PF00977">
    <property type="entry name" value="His_biosynth"/>
    <property type="match status" value="1"/>
</dbReference>
<name>A0ABV9MSD9_9ENTE</name>
<dbReference type="NCBIfam" id="TIGR00007">
    <property type="entry name" value="1-(5-phosphoribosyl)-5-[(5-phosphoribosylamino)methylideneamino]imidazole-4-carboxamide isomerase"/>
    <property type="match status" value="1"/>
</dbReference>
<dbReference type="PANTHER" id="PTHR43090">
    <property type="entry name" value="1-(5-PHOSPHORIBOSYL)-5-[(5-PHOSPHORIBOSYLAMINO)METHYLIDENEAMINO] IMIDAZOLE-4-CARBOXAMIDE ISOMERASE"/>
    <property type="match status" value="1"/>
</dbReference>